<comment type="caution">
    <text evidence="9">The sequence shown here is derived from an EMBL/GenBank/DDBJ whole genome shotgun (WGS) entry which is preliminary data.</text>
</comment>
<dbReference type="AlphaFoldDB" id="A0A9P5Z6T4"/>
<reference evidence="9" key="1">
    <citation type="submission" date="2020-11" db="EMBL/GenBank/DDBJ databases">
        <authorList>
            <consortium name="DOE Joint Genome Institute"/>
            <person name="Ahrendt S."/>
            <person name="Riley R."/>
            <person name="Andreopoulos W."/>
            <person name="Labutti K."/>
            <person name="Pangilinan J."/>
            <person name="Ruiz-Duenas F.J."/>
            <person name="Barrasa J.M."/>
            <person name="Sanchez-Garcia M."/>
            <person name="Camarero S."/>
            <person name="Miyauchi S."/>
            <person name="Serrano A."/>
            <person name="Linde D."/>
            <person name="Babiker R."/>
            <person name="Drula E."/>
            <person name="Ayuso-Fernandez I."/>
            <person name="Pacheco R."/>
            <person name="Padilla G."/>
            <person name="Ferreira P."/>
            <person name="Barriuso J."/>
            <person name="Kellner H."/>
            <person name="Castanera R."/>
            <person name="Alfaro M."/>
            <person name="Ramirez L."/>
            <person name="Pisabarro A.G."/>
            <person name="Kuo A."/>
            <person name="Tritt A."/>
            <person name="Lipzen A."/>
            <person name="He G."/>
            <person name="Yan M."/>
            <person name="Ng V."/>
            <person name="Cullen D."/>
            <person name="Martin F."/>
            <person name="Rosso M.-N."/>
            <person name="Henrissat B."/>
            <person name="Hibbett D."/>
            <person name="Martinez A.T."/>
            <person name="Grigoriev I.V."/>
        </authorList>
    </citation>
    <scope>NUCLEOTIDE SEQUENCE</scope>
    <source>
        <strain evidence="9">CIRM-BRFM 674</strain>
    </source>
</reference>
<evidence type="ECO:0000256" key="6">
    <source>
        <dbReference type="ARBA" id="ARBA00023315"/>
    </source>
</evidence>
<dbReference type="GO" id="GO:0006629">
    <property type="term" value="P:lipid metabolic process"/>
    <property type="evidence" value="ECO:0007669"/>
    <property type="project" value="UniProtKB-KW"/>
</dbReference>
<evidence type="ECO:0000256" key="2">
    <source>
        <dbReference type="ARBA" id="ARBA00022692"/>
    </source>
</evidence>
<feature type="transmembrane region" description="Helical" evidence="8">
    <location>
        <begin position="75"/>
        <end position="97"/>
    </location>
</feature>
<proteinExistence type="predicted"/>
<sequence length="374" mass="41202">MEKFSAYRDPGTGIQPFLTPVPPLGSELLARVVLPVRLALGLIRTALVLVLALLYVLLVQGVCMVFVPIPPLYRIATHIITYILGRSSLWIIGLFWISPEQFNRKRGRGAKLPETWKPKAGDIIVSNWASWIETVWLAIQYNPVFVIPTPESLPISPSKASTPITHTPGRRTGTGSANIQAASRTSVKRIPIAGFRPVSLFSLINFTGRVPAPNSQTSTLEEIRRNASGPVVVFPECTTSNGRGLLRFAEVFRQNVPVNGYQVFVMSVRYDPPGVVAPTLTHTIPSNSWNPLTHLFWLSTSLSATEISIRLLAPSESPGNQLFFASEILSDYAGDDQLSETCATLIAQMGKLKRTGMGWEDKSNFLEFYRGKGR</sequence>
<evidence type="ECO:0000256" key="3">
    <source>
        <dbReference type="ARBA" id="ARBA00022989"/>
    </source>
</evidence>
<keyword evidence="6" id="KW-0012">Acyltransferase</keyword>
<dbReference type="PANTHER" id="PTHR23063">
    <property type="entry name" value="PHOSPHOLIPID ACYLTRANSFERASE"/>
    <property type="match status" value="1"/>
</dbReference>
<accession>A0A9P5Z6T4</accession>
<keyword evidence="2 8" id="KW-0812">Transmembrane</keyword>
<dbReference type="PANTHER" id="PTHR23063:SF60">
    <property type="entry name" value="LYSOPHOSPHATIDIC ACID:OLEOYL-COA ACYLTRANSFERASE 1"/>
    <property type="match status" value="1"/>
</dbReference>
<evidence type="ECO:0000256" key="5">
    <source>
        <dbReference type="ARBA" id="ARBA00023136"/>
    </source>
</evidence>
<dbReference type="Proteomes" id="UP000807469">
    <property type="component" value="Unassembled WGS sequence"/>
</dbReference>
<keyword evidence="4" id="KW-0443">Lipid metabolism</keyword>
<evidence type="ECO:0000256" key="7">
    <source>
        <dbReference type="SAM" id="MobiDB-lite"/>
    </source>
</evidence>
<keyword evidence="10" id="KW-1185">Reference proteome</keyword>
<keyword evidence="5 8" id="KW-0472">Membrane</keyword>
<gene>
    <name evidence="9" type="ORF">BDN70DRAFT_875059</name>
</gene>
<evidence type="ECO:0008006" key="11">
    <source>
        <dbReference type="Google" id="ProtNLM"/>
    </source>
</evidence>
<protein>
    <recommendedName>
        <fullName evidence="11">Phospholipid/glycerol acyltransferase domain-containing protein</fullName>
    </recommendedName>
</protein>
<evidence type="ECO:0000256" key="4">
    <source>
        <dbReference type="ARBA" id="ARBA00023098"/>
    </source>
</evidence>
<dbReference type="OrthoDB" id="272512at2759"/>
<evidence type="ECO:0000313" key="10">
    <source>
        <dbReference type="Proteomes" id="UP000807469"/>
    </source>
</evidence>
<keyword evidence="1" id="KW-0808">Transferase</keyword>
<dbReference type="GO" id="GO:0016746">
    <property type="term" value="F:acyltransferase activity"/>
    <property type="evidence" value="ECO:0007669"/>
    <property type="project" value="UniProtKB-KW"/>
</dbReference>
<evidence type="ECO:0000313" key="9">
    <source>
        <dbReference type="EMBL" id="KAF9482493.1"/>
    </source>
</evidence>
<keyword evidence="3 8" id="KW-1133">Transmembrane helix</keyword>
<dbReference type="EMBL" id="MU155165">
    <property type="protein sequence ID" value="KAF9482493.1"/>
    <property type="molecule type" value="Genomic_DNA"/>
</dbReference>
<evidence type="ECO:0000256" key="1">
    <source>
        <dbReference type="ARBA" id="ARBA00022679"/>
    </source>
</evidence>
<evidence type="ECO:0000256" key="8">
    <source>
        <dbReference type="SAM" id="Phobius"/>
    </source>
</evidence>
<feature type="region of interest" description="Disordered" evidence="7">
    <location>
        <begin position="157"/>
        <end position="177"/>
    </location>
</feature>
<feature type="transmembrane region" description="Helical" evidence="8">
    <location>
        <begin position="46"/>
        <end position="69"/>
    </location>
</feature>
<name>A0A9P5Z6T4_9AGAR</name>
<organism evidence="9 10">
    <name type="scientific">Pholiota conissans</name>
    <dbReference type="NCBI Taxonomy" id="109636"/>
    <lineage>
        <taxon>Eukaryota</taxon>
        <taxon>Fungi</taxon>
        <taxon>Dikarya</taxon>
        <taxon>Basidiomycota</taxon>
        <taxon>Agaricomycotina</taxon>
        <taxon>Agaricomycetes</taxon>
        <taxon>Agaricomycetidae</taxon>
        <taxon>Agaricales</taxon>
        <taxon>Agaricineae</taxon>
        <taxon>Strophariaceae</taxon>
        <taxon>Pholiota</taxon>
    </lineage>
</organism>